<organism evidence="1 2">
    <name type="scientific">Talaromyces proteolyticus</name>
    <dbReference type="NCBI Taxonomy" id="1131652"/>
    <lineage>
        <taxon>Eukaryota</taxon>
        <taxon>Fungi</taxon>
        <taxon>Dikarya</taxon>
        <taxon>Ascomycota</taxon>
        <taxon>Pezizomycotina</taxon>
        <taxon>Eurotiomycetes</taxon>
        <taxon>Eurotiomycetidae</taxon>
        <taxon>Eurotiales</taxon>
        <taxon>Trichocomaceae</taxon>
        <taxon>Talaromyces</taxon>
        <taxon>Talaromyces sect. Bacilispori</taxon>
    </lineage>
</organism>
<protein>
    <recommendedName>
        <fullName evidence="3">AMP-dependent synthetase/ligase domain-containing protein</fullName>
    </recommendedName>
</protein>
<dbReference type="Proteomes" id="UP001201262">
    <property type="component" value="Unassembled WGS sequence"/>
</dbReference>
<name>A0AAD4PRE8_9EURO</name>
<gene>
    <name evidence="1" type="ORF">BGW36DRAFT_365804</name>
</gene>
<keyword evidence="2" id="KW-1185">Reference proteome</keyword>
<evidence type="ECO:0000313" key="1">
    <source>
        <dbReference type="EMBL" id="KAH8688741.1"/>
    </source>
</evidence>
<sequence length="133" mass="15189">MAGQPQLIQSPYNVDIPVNDIQSWIFSAGIQETRKQPEYFDADNPAKCFSVNDVDLYMKQVALGLQRLGLQPKEKVLPFSTNELYFHVLLWGVTMRLYCCLAICTGDGYVKAQSMVWRTWTFEADAKQSSRTN</sequence>
<comment type="caution">
    <text evidence="1">The sequence shown here is derived from an EMBL/GenBank/DDBJ whole genome shotgun (WGS) entry which is preliminary data.</text>
</comment>
<dbReference type="GeneID" id="70244978"/>
<proteinExistence type="predicted"/>
<dbReference type="RefSeq" id="XP_046065213.1">
    <property type="nucleotide sequence ID" value="XM_046214691.1"/>
</dbReference>
<evidence type="ECO:0000313" key="2">
    <source>
        <dbReference type="Proteomes" id="UP001201262"/>
    </source>
</evidence>
<reference evidence="1" key="1">
    <citation type="submission" date="2021-12" db="EMBL/GenBank/DDBJ databases">
        <title>Convergent genome expansion in fungi linked to evolution of root-endophyte symbiosis.</title>
        <authorList>
            <consortium name="DOE Joint Genome Institute"/>
            <person name="Ke Y.-H."/>
            <person name="Bonito G."/>
            <person name="Liao H.-L."/>
            <person name="Looney B."/>
            <person name="Rojas-Flechas A."/>
            <person name="Nash J."/>
            <person name="Hameed K."/>
            <person name="Schadt C."/>
            <person name="Martin F."/>
            <person name="Crous P.W."/>
            <person name="Miettinen O."/>
            <person name="Magnuson J.K."/>
            <person name="Labbe J."/>
            <person name="Jacobson D."/>
            <person name="Doktycz M.J."/>
            <person name="Veneault-Fourrey C."/>
            <person name="Kuo A."/>
            <person name="Mondo S."/>
            <person name="Calhoun S."/>
            <person name="Riley R."/>
            <person name="Ohm R."/>
            <person name="LaButti K."/>
            <person name="Andreopoulos B."/>
            <person name="Pangilinan J."/>
            <person name="Nolan M."/>
            <person name="Tritt A."/>
            <person name="Clum A."/>
            <person name="Lipzen A."/>
            <person name="Daum C."/>
            <person name="Barry K."/>
            <person name="Grigoriev I.V."/>
            <person name="Vilgalys R."/>
        </authorList>
    </citation>
    <scope>NUCLEOTIDE SEQUENCE</scope>
    <source>
        <strain evidence="1">PMI_201</strain>
    </source>
</reference>
<dbReference type="EMBL" id="JAJTJA010000017">
    <property type="protein sequence ID" value="KAH8688741.1"/>
    <property type="molecule type" value="Genomic_DNA"/>
</dbReference>
<dbReference type="AlphaFoldDB" id="A0AAD4PRE8"/>
<accession>A0AAD4PRE8</accession>
<evidence type="ECO:0008006" key="3">
    <source>
        <dbReference type="Google" id="ProtNLM"/>
    </source>
</evidence>